<reference evidence="1 2" key="1">
    <citation type="submission" date="2016-11" db="EMBL/GenBank/DDBJ databases">
        <title>Complete genome sequence of Sulfitobacter sp. AM1-D1, a toxic bacteria associated with marine dinoflagellate Alexandrium minutum in East China Sea.</title>
        <authorList>
            <person name="Yang Q."/>
            <person name="Zhang X."/>
            <person name="Tian X."/>
        </authorList>
    </citation>
    <scope>NUCLEOTIDE SEQUENCE [LARGE SCALE GENOMIC DNA]</scope>
    <source>
        <strain evidence="1 2">AM1-D1</strain>
        <plasmid evidence="1 2">unnamed4</plasmid>
    </source>
</reference>
<evidence type="ECO:0000313" key="2">
    <source>
        <dbReference type="Proteomes" id="UP000181897"/>
    </source>
</evidence>
<geneLocation type="plasmid" evidence="1 2">
    <name>unnamed4</name>
</geneLocation>
<name>A0A1J0WNU0_9RHOB</name>
<dbReference type="OrthoDB" id="8906539at2"/>
<keyword evidence="1" id="KW-0614">Plasmid</keyword>
<keyword evidence="2" id="KW-1185">Reference proteome</keyword>
<proteinExistence type="predicted"/>
<gene>
    <name evidence="1" type="ORF">BOO69_20780</name>
</gene>
<evidence type="ECO:0000313" key="1">
    <source>
        <dbReference type="EMBL" id="APE45991.1"/>
    </source>
</evidence>
<dbReference type="KEGG" id="suam:BOO69_20780"/>
<dbReference type="RefSeq" id="WP_071974302.1">
    <property type="nucleotide sequence ID" value="NZ_CP018080.1"/>
</dbReference>
<dbReference type="AlphaFoldDB" id="A0A1J0WNU0"/>
<protein>
    <submittedName>
        <fullName evidence="1">Uncharacterized protein</fullName>
    </submittedName>
</protein>
<dbReference type="Proteomes" id="UP000181897">
    <property type="component" value="Plasmid unnamed4"/>
</dbReference>
<organism evidence="1 2">
    <name type="scientific">Sulfitobacter alexandrii</name>
    <dbReference type="NCBI Taxonomy" id="1917485"/>
    <lineage>
        <taxon>Bacteria</taxon>
        <taxon>Pseudomonadati</taxon>
        <taxon>Pseudomonadota</taxon>
        <taxon>Alphaproteobacteria</taxon>
        <taxon>Rhodobacterales</taxon>
        <taxon>Roseobacteraceae</taxon>
        <taxon>Sulfitobacter</taxon>
    </lineage>
</organism>
<accession>A0A1J0WNU0</accession>
<dbReference type="EMBL" id="CP018080">
    <property type="protein sequence ID" value="APE45991.1"/>
    <property type="molecule type" value="Genomic_DNA"/>
</dbReference>
<sequence>MKPSVARMMQGIVETLRDDVIPHVGDGYARGQALGVIDLLNNYGARLDWDGVQIAGQIAAKRAALAEAEALAGGSGAVTGTVEVPQSTALLAEAAELDRQISERLLGWMAEGAGAEAAVARLRRHMHDELREDMKLTHRPSFAEIAKGGASGKESGT</sequence>